<gene>
    <name evidence="1" type="ORF">QWY31_13075</name>
</gene>
<sequence length="201" mass="22990">METLAITFEHYLARSMNYEAYHDLIETLHQAGKTTGPNQSEELLEYSKLNMHRMKKWEKIGQLEDETKKVLQAVSSPMIWLIITEGWCGDAAQSIPFIEKMAAENPLIETRYVLRDENLELMDAYLTNGARSIPKLIVIDAQSGKEISSWGPRPSTCISYIQQLKAENPSIAKEEFITAVHAWYARDKGKSIQSDFRHLLT</sequence>
<dbReference type="CDD" id="cd02947">
    <property type="entry name" value="TRX_family"/>
    <property type="match status" value="1"/>
</dbReference>
<evidence type="ECO:0000313" key="2">
    <source>
        <dbReference type="Proteomes" id="UP001168552"/>
    </source>
</evidence>
<dbReference type="EMBL" id="JAUHJS010000007">
    <property type="protein sequence ID" value="MDN4166436.1"/>
    <property type="molecule type" value="Genomic_DNA"/>
</dbReference>
<organism evidence="1 2">
    <name type="scientific">Shiella aurantiaca</name>
    <dbReference type="NCBI Taxonomy" id="3058365"/>
    <lineage>
        <taxon>Bacteria</taxon>
        <taxon>Pseudomonadati</taxon>
        <taxon>Bacteroidota</taxon>
        <taxon>Cytophagia</taxon>
        <taxon>Cytophagales</taxon>
        <taxon>Shiellaceae</taxon>
        <taxon>Shiella</taxon>
    </lineage>
</organism>
<name>A0ABT8F897_9BACT</name>
<dbReference type="Pfam" id="PF14595">
    <property type="entry name" value="Thioredoxin_9"/>
    <property type="match status" value="1"/>
</dbReference>
<dbReference type="InterPro" id="IPR036249">
    <property type="entry name" value="Thioredoxin-like_sf"/>
</dbReference>
<dbReference type="RefSeq" id="WP_320004974.1">
    <property type="nucleotide sequence ID" value="NZ_JAUHJS010000007.1"/>
</dbReference>
<proteinExistence type="predicted"/>
<reference evidence="1" key="1">
    <citation type="submission" date="2023-06" db="EMBL/GenBank/DDBJ databases">
        <title>Cytophagales bacterium Strain LB-30, isolated from soil.</title>
        <authorList>
            <person name="Liu B."/>
        </authorList>
    </citation>
    <scope>NUCLEOTIDE SEQUENCE</scope>
    <source>
        <strain evidence="1">LB-30</strain>
    </source>
</reference>
<evidence type="ECO:0000313" key="1">
    <source>
        <dbReference type="EMBL" id="MDN4166436.1"/>
    </source>
</evidence>
<dbReference type="Proteomes" id="UP001168552">
    <property type="component" value="Unassembled WGS sequence"/>
</dbReference>
<protein>
    <submittedName>
        <fullName evidence="1">Thioredoxin family protein</fullName>
    </submittedName>
</protein>
<accession>A0ABT8F897</accession>
<dbReference type="Gene3D" id="3.40.30.10">
    <property type="entry name" value="Glutaredoxin"/>
    <property type="match status" value="1"/>
</dbReference>
<dbReference type="SUPFAM" id="SSF52833">
    <property type="entry name" value="Thioredoxin-like"/>
    <property type="match status" value="1"/>
</dbReference>
<comment type="caution">
    <text evidence="1">The sequence shown here is derived from an EMBL/GenBank/DDBJ whole genome shotgun (WGS) entry which is preliminary data.</text>
</comment>
<keyword evidence="2" id="KW-1185">Reference proteome</keyword>